<reference evidence="3" key="1">
    <citation type="journal article" date="2020" name="mSystems">
        <title>Genome- and Community-Level Interaction Insights into Carbon Utilization and Element Cycling Functions of Hydrothermarchaeota in Hydrothermal Sediment.</title>
        <authorList>
            <person name="Zhou Z."/>
            <person name="Liu Y."/>
            <person name="Xu W."/>
            <person name="Pan J."/>
            <person name="Luo Z.H."/>
            <person name="Li M."/>
        </authorList>
    </citation>
    <scope>NUCLEOTIDE SEQUENCE [LARGE SCALE GENOMIC DNA]</scope>
    <source>
        <strain evidence="3">SpSt-479</strain>
    </source>
</reference>
<accession>A0A7V3E7J3</accession>
<feature type="chain" id="PRO_5031250343" description="DUF5683 domain-containing protein" evidence="1">
    <location>
        <begin position="25"/>
        <end position="165"/>
    </location>
</feature>
<feature type="signal peptide" evidence="1">
    <location>
        <begin position="1"/>
        <end position="24"/>
    </location>
</feature>
<evidence type="ECO:0000256" key="1">
    <source>
        <dbReference type="SAM" id="SignalP"/>
    </source>
</evidence>
<feature type="domain" description="DUF5683" evidence="2">
    <location>
        <begin position="45"/>
        <end position="151"/>
    </location>
</feature>
<evidence type="ECO:0000313" key="3">
    <source>
        <dbReference type="EMBL" id="HFI91279.1"/>
    </source>
</evidence>
<dbReference type="Pfam" id="PF18935">
    <property type="entry name" value="DUF5683"/>
    <property type="match status" value="1"/>
</dbReference>
<evidence type="ECO:0000259" key="2">
    <source>
        <dbReference type="Pfam" id="PF18935"/>
    </source>
</evidence>
<name>A0A7V3E7J3_9BACT</name>
<sequence>MKSSIRLTVKVLLLLLICSEFSYSQNIESTASLQSSSDTTFQMTKSPWGAVARSAIIPGWGQFYNESYWKIPVIWGTAAWFVYNWVDNNNLYNDYRSLYQSTQNEYYRRLRNFYRDQRDNFSIYLGLLYLLNLVDAYVDAHLFDFNVDNNFGRNEIQVNLRIKLN</sequence>
<comment type="caution">
    <text evidence="3">The sequence shown here is derived from an EMBL/GenBank/DDBJ whole genome shotgun (WGS) entry which is preliminary data.</text>
</comment>
<organism evidence="3">
    <name type="scientific">Ignavibacterium album</name>
    <dbReference type="NCBI Taxonomy" id="591197"/>
    <lineage>
        <taxon>Bacteria</taxon>
        <taxon>Pseudomonadati</taxon>
        <taxon>Ignavibacteriota</taxon>
        <taxon>Ignavibacteria</taxon>
        <taxon>Ignavibacteriales</taxon>
        <taxon>Ignavibacteriaceae</taxon>
        <taxon>Ignavibacterium</taxon>
    </lineage>
</organism>
<dbReference type="InterPro" id="IPR043738">
    <property type="entry name" value="DUF5683"/>
</dbReference>
<protein>
    <recommendedName>
        <fullName evidence="2">DUF5683 domain-containing protein</fullName>
    </recommendedName>
</protein>
<gene>
    <name evidence="3" type="ORF">ENS31_07065</name>
</gene>
<proteinExistence type="predicted"/>
<dbReference type="EMBL" id="DSUJ01000008">
    <property type="protein sequence ID" value="HFI91279.1"/>
    <property type="molecule type" value="Genomic_DNA"/>
</dbReference>
<keyword evidence="1" id="KW-0732">Signal</keyword>
<dbReference type="AlphaFoldDB" id="A0A7V3E7J3"/>